<keyword evidence="2" id="KW-1003">Cell membrane</keyword>
<evidence type="ECO:0000256" key="1">
    <source>
        <dbReference type="ARBA" id="ARBA00004651"/>
    </source>
</evidence>
<evidence type="ECO:0000256" key="2">
    <source>
        <dbReference type="ARBA" id="ARBA00022475"/>
    </source>
</evidence>
<comment type="caution">
    <text evidence="8">The sequence shown here is derived from an EMBL/GenBank/DDBJ whole genome shotgun (WGS) entry which is preliminary data.</text>
</comment>
<dbReference type="Pfam" id="PF02656">
    <property type="entry name" value="DUF202"/>
    <property type="match status" value="1"/>
</dbReference>
<keyword evidence="3 6" id="KW-0812">Transmembrane</keyword>
<keyword evidence="4 6" id="KW-1133">Transmembrane helix</keyword>
<evidence type="ECO:0000313" key="9">
    <source>
        <dbReference type="Proteomes" id="UP001549257"/>
    </source>
</evidence>
<evidence type="ECO:0000256" key="4">
    <source>
        <dbReference type="ARBA" id="ARBA00022989"/>
    </source>
</evidence>
<keyword evidence="5 6" id="KW-0472">Membrane</keyword>
<name>A0ABV2QS71_9MICO</name>
<dbReference type="PANTHER" id="PTHR34187">
    <property type="entry name" value="FGR18P"/>
    <property type="match status" value="1"/>
</dbReference>
<reference evidence="8 9" key="1">
    <citation type="submission" date="2024-06" db="EMBL/GenBank/DDBJ databases">
        <title>Sorghum-associated microbial communities from plants grown in Nebraska, USA.</title>
        <authorList>
            <person name="Schachtman D."/>
        </authorList>
    </citation>
    <scope>NUCLEOTIDE SEQUENCE [LARGE SCALE GENOMIC DNA]</scope>
    <source>
        <strain evidence="8 9">2857</strain>
    </source>
</reference>
<accession>A0ABV2QS71</accession>
<evidence type="ECO:0000313" key="8">
    <source>
        <dbReference type="EMBL" id="MET4583919.1"/>
    </source>
</evidence>
<gene>
    <name evidence="8" type="ORF">ABIE21_003450</name>
</gene>
<feature type="domain" description="DUF202" evidence="7">
    <location>
        <begin position="15"/>
        <end position="76"/>
    </location>
</feature>
<feature type="transmembrane region" description="Helical" evidence="6">
    <location>
        <begin position="90"/>
        <end position="112"/>
    </location>
</feature>
<evidence type="ECO:0000256" key="3">
    <source>
        <dbReference type="ARBA" id="ARBA00022692"/>
    </source>
</evidence>
<sequence>MAARWRDEGHEPDYRFSLANERTFLAWLRTALALLAGGVVLDQFVEAPLVKAIAIVLTVVAGAVCVIAYLRWRANEIAMRHDRPLPHGSVLPVLGSVLLIGVAALVVVLVVMG</sequence>
<proteinExistence type="predicted"/>
<evidence type="ECO:0000256" key="6">
    <source>
        <dbReference type="SAM" id="Phobius"/>
    </source>
</evidence>
<dbReference type="RefSeq" id="WP_354026084.1">
    <property type="nucleotide sequence ID" value="NZ_JBEPSJ010000005.1"/>
</dbReference>
<comment type="subcellular location">
    <subcellularLocation>
        <location evidence="1">Cell membrane</location>
        <topology evidence="1">Multi-pass membrane protein</topology>
    </subcellularLocation>
</comment>
<dbReference type="InterPro" id="IPR052053">
    <property type="entry name" value="IM_YidH-like"/>
</dbReference>
<dbReference type="InterPro" id="IPR003807">
    <property type="entry name" value="DUF202"/>
</dbReference>
<keyword evidence="9" id="KW-1185">Reference proteome</keyword>
<evidence type="ECO:0000259" key="7">
    <source>
        <dbReference type="Pfam" id="PF02656"/>
    </source>
</evidence>
<dbReference type="PANTHER" id="PTHR34187:SF2">
    <property type="entry name" value="DUF202 DOMAIN-CONTAINING PROTEIN"/>
    <property type="match status" value="1"/>
</dbReference>
<feature type="transmembrane region" description="Helical" evidence="6">
    <location>
        <begin position="47"/>
        <end position="70"/>
    </location>
</feature>
<evidence type="ECO:0000256" key="5">
    <source>
        <dbReference type="ARBA" id="ARBA00023136"/>
    </source>
</evidence>
<organism evidence="8 9">
    <name type="scientific">Conyzicola nivalis</name>
    <dbReference type="NCBI Taxonomy" id="1477021"/>
    <lineage>
        <taxon>Bacteria</taxon>
        <taxon>Bacillati</taxon>
        <taxon>Actinomycetota</taxon>
        <taxon>Actinomycetes</taxon>
        <taxon>Micrococcales</taxon>
        <taxon>Microbacteriaceae</taxon>
        <taxon>Conyzicola</taxon>
    </lineage>
</organism>
<dbReference type="EMBL" id="JBEPSJ010000005">
    <property type="protein sequence ID" value="MET4583919.1"/>
    <property type="molecule type" value="Genomic_DNA"/>
</dbReference>
<feature type="transmembrane region" description="Helical" evidence="6">
    <location>
        <begin position="24"/>
        <end position="41"/>
    </location>
</feature>
<protein>
    <submittedName>
        <fullName evidence="8">Membrane protein</fullName>
    </submittedName>
</protein>
<dbReference type="Proteomes" id="UP001549257">
    <property type="component" value="Unassembled WGS sequence"/>
</dbReference>